<dbReference type="InterPro" id="IPR006785">
    <property type="entry name" value="Pex14_N"/>
</dbReference>
<reference evidence="17" key="1">
    <citation type="submission" date="2015-08" db="EMBL/GenBank/DDBJ databases">
        <authorList>
            <person name="Babu N.S."/>
            <person name="Beckwith C.J."/>
            <person name="Beseler K.G."/>
            <person name="Brison A."/>
            <person name="Carone J.V."/>
            <person name="Caskin T.P."/>
            <person name="Diamond M."/>
            <person name="Durham M.E."/>
            <person name="Foxe J.M."/>
            <person name="Go M."/>
            <person name="Henderson B.A."/>
            <person name="Jones I.B."/>
            <person name="McGettigan J.A."/>
            <person name="Micheletti S.J."/>
            <person name="Nasrallah M.E."/>
            <person name="Ortiz D."/>
            <person name="Piller C.R."/>
            <person name="Privatt S.R."/>
            <person name="Schneider S.L."/>
            <person name="Sharp S."/>
            <person name="Smith T.C."/>
            <person name="Stanton J.D."/>
            <person name="Ullery H.E."/>
            <person name="Wilson R.J."/>
            <person name="Serrano M.G."/>
            <person name="Buck G."/>
            <person name="Lee V."/>
            <person name="Wang Y."/>
            <person name="Carvalho R."/>
            <person name="Voegtly L."/>
            <person name="Shi R."/>
            <person name="Duckworth R."/>
            <person name="Johnson A."/>
            <person name="Loviza R."/>
            <person name="Walstead R."/>
            <person name="Shah Z."/>
            <person name="Kiflezghi M."/>
            <person name="Wade K."/>
            <person name="Ball S.L."/>
            <person name="Bradley K.W."/>
            <person name="Asai D.J."/>
            <person name="Bowman C.A."/>
            <person name="Russell D.A."/>
            <person name="Pope W.H."/>
            <person name="Jacobs-Sera D."/>
            <person name="Hendrix R.W."/>
            <person name="Hatfull G.F."/>
        </authorList>
    </citation>
    <scope>NUCLEOTIDE SEQUENCE</scope>
</reference>
<sequence length="263" mass="27819">MGDTNSDSPTASPEAAFEAPPTATVSLREDQLQNAVSFLSHPKVRSSAVEQKRQFLQRKGLTDAEIEEAFRRVPEAPAAAYVPAPSPHSVVAVPAGTVTPAGYVPVQQQQLVPAQPQPVRWGQAMLGAAFVAAGVYALKVVVWPYVADAVTKWKASQGEMAEAKALQEKESNALAEAIQAQTSELRNTVELLQKLTVSLEASVAESKRAAQDSLSLADLRAELRTLAGTIREQRPAAAPPAPSVDVGRELASIKQLLANGVGT</sequence>
<dbReference type="PANTHER" id="PTHR23058">
    <property type="entry name" value="PEROXISOMAL MEMBRANE PROTEIN PEX14"/>
    <property type="match status" value="1"/>
</dbReference>
<gene>
    <name evidence="17" type="ORF">g.19211</name>
</gene>
<feature type="region of interest" description="Disordered" evidence="15">
    <location>
        <begin position="1"/>
        <end position="23"/>
    </location>
</feature>
<evidence type="ECO:0000256" key="9">
    <source>
        <dbReference type="ARBA" id="ARBA00023140"/>
    </source>
</evidence>
<evidence type="ECO:0000313" key="17">
    <source>
        <dbReference type="EMBL" id="JAT73769.1"/>
    </source>
</evidence>
<keyword evidence="8 14" id="KW-0472">Membrane</keyword>
<proteinExistence type="inferred from homology"/>
<keyword evidence="3 14" id="KW-0813">Transport</keyword>
<dbReference type="EMBL" id="GDKF01004853">
    <property type="protein sequence ID" value="JAT73769.1"/>
    <property type="molecule type" value="Transcribed_RNA"/>
</dbReference>
<dbReference type="Gene3D" id="1.10.10.10">
    <property type="entry name" value="Winged helix-like DNA-binding domain superfamily/Winged helix DNA-binding domain"/>
    <property type="match status" value="1"/>
</dbReference>
<evidence type="ECO:0000256" key="4">
    <source>
        <dbReference type="ARBA" id="ARBA00022692"/>
    </source>
</evidence>
<organism evidence="17">
    <name type="scientific">Auxenochlorella protothecoides</name>
    <name type="common">Green microalga</name>
    <name type="synonym">Chlorella protothecoides</name>
    <dbReference type="NCBI Taxonomy" id="3075"/>
    <lineage>
        <taxon>Eukaryota</taxon>
        <taxon>Viridiplantae</taxon>
        <taxon>Chlorophyta</taxon>
        <taxon>core chlorophytes</taxon>
        <taxon>Trebouxiophyceae</taxon>
        <taxon>Chlorellales</taxon>
        <taxon>Chlorellaceae</taxon>
        <taxon>Auxenochlorella</taxon>
    </lineage>
</organism>
<evidence type="ECO:0000259" key="16">
    <source>
        <dbReference type="Pfam" id="PF04695"/>
    </source>
</evidence>
<keyword evidence="6" id="KW-1133">Transmembrane helix</keyword>
<keyword evidence="7" id="KW-0811">Translocation</keyword>
<evidence type="ECO:0000256" key="12">
    <source>
        <dbReference type="ARBA" id="ARBA00053920"/>
    </source>
</evidence>
<comment type="subcellular location">
    <subcellularLocation>
        <location evidence="1">Peroxisome membrane</location>
        <topology evidence="1">Single-pass membrane protein</topology>
    </subcellularLocation>
</comment>
<dbReference type="PANTHER" id="PTHR23058:SF0">
    <property type="entry name" value="PEROXISOMAL MEMBRANE PROTEIN PEX14"/>
    <property type="match status" value="1"/>
</dbReference>
<dbReference type="Pfam" id="PF04695">
    <property type="entry name" value="Pex14_N"/>
    <property type="match status" value="1"/>
</dbReference>
<keyword evidence="5 14" id="KW-0653">Protein transport</keyword>
<evidence type="ECO:0000256" key="13">
    <source>
        <dbReference type="ARBA" id="ARBA00064754"/>
    </source>
</evidence>
<feature type="compositionally biased region" description="Low complexity" evidence="15">
    <location>
        <begin position="8"/>
        <end position="23"/>
    </location>
</feature>
<dbReference type="InterPro" id="IPR036388">
    <property type="entry name" value="WH-like_DNA-bd_sf"/>
</dbReference>
<dbReference type="FunFam" id="1.10.10.10:FF:000217">
    <property type="entry name" value="Peroxisomal membrane protein PEX14"/>
    <property type="match status" value="1"/>
</dbReference>
<protein>
    <recommendedName>
        <fullName evidence="10 14">Peroxisomal membrane protein PEX14</fullName>
    </recommendedName>
    <alternativeName>
        <fullName evidence="11 14">Peroxin-14</fullName>
    </alternativeName>
</protein>
<evidence type="ECO:0000256" key="10">
    <source>
        <dbReference type="ARBA" id="ARBA00029502"/>
    </source>
</evidence>
<comment type="similarity">
    <text evidence="2 14">Belongs to the peroxin-14 family.</text>
</comment>
<accession>A0A1D2A3J3</accession>
<keyword evidence="9 14" id="KW-0576">Peroxisome</keyword>
<comment type="function">
    <text evidence="12 14">Component of the PEX13-PEX14 docking complex, a translocon channel that specifically mediates the import of peroxisomal cargo proteins bound to PEX5 receptor. The PEX13-PEX14 docking complex forms a large import pore which can be opened to a diameter of about 9 nm. Mechanistically, PEX5 receptor along with cargo proteins associates with the PEX14 subunit of the PEX13-PEX14 docking complex in the cytosol, leading to the insertion of the receptor into the organelle membrane with the concomitant translocation of the cargo into the peroxisome matrix.</text>
</comment>
<keyword evidence="4" id="KW-0812">Transmembrane</keyword>
<evidence type="ECO:0000256" key="2">
    <source>
        <dbReference type="ARBA" id="ARBA00005443"/>
    </source>
</evidence>
<evidence type="ECO:0000256" key="14">
    <source>
        <dbReference type="RuleBase" id="RU367032"/>
    </source>
</evidence>
<evidence type="ECO:0000256" key="3">
    <source>
        <dbReference type="ARBA" id="ARBA00022448"/>
    </source>
</evidence>
<evidence type="ECO:0000256" key="7">
    <source>
        <dbReference type="ARBA" id="ARBA00023010"/>
    </source>
</evidence>
<evidence type="ECO:0000256" key="15">
    <source>
        <dbReference type="SAM" id="MobiDB-lite"/>
    </source>
</evidence>
<evidence type="ECO:0000256" key="1">
    <source>
        <dbReference type="ARBA" id="ARBA00004549"/>
    </source>
</evidence>
<name>A0A1D2A3J3_AUXPR</name>
<dbReference type="GO" id="GO:0005102">
    <property type="term" value="F:signaling receptor binding"/>
    <property type="evidence" value="ECO:0007669"/>
    <property type="project" value="TreeGrafter"/>
</dbReference>
<dbReference type="InterPro" id="IPR025655">
    <property type="entry name" value="PEX14"/>
</dbReference>
<dbReference type="GO" id="GO:0016560">
    <property type="term" value="P:protein import into peroxisome matrix, docking"/>
    <property type="evidence" value="ECO:0007669"/>
    <property type="project" value="UniProtKB-UniRule"/>
</dbReference>
<dbReference type="GO" id="GO:0005778">
    <property type="term" value="C:peroxisomal membrane"/>
    <property type="evidence" value="ECO:0007669"/>
    <property type="project" value="UniProtKB-SubCell"/>
</dbReference>
<dbReference type="GO" id="GO:1990429">
    <property type="term" value="C:peroxisomal importomer complex"/>
    <property type="evidence" value="ECO:0007669"/>
    <property type="project" value="TreeGrafter"/>
</dbReference>
<evidence type="ECO:0000256" key="8">
    <source>
        <dbReference type="ARBA" id="ARBA00023136"/>
    </source>
</evidence>
<dbReference type="AlphaFoldDB" id="A0A1D2A3J3"/>
<evidence type="ECO:0000256" key="6">
    <source>
        <dbReference type="ARBA" id="ARBA00022989"/>
    </source>
</evidence>
<evidence type="ECO:0000256" key="11">
    <source>
        <dbReference type="ARBA" id="ARBA00029691"/>
    </source>
</evidence>
<feature type="domain" description="Peroxisome membrane anchor protein Pex14p N-terminal" evidence="16">
    <location>
        <begin position="28"/>
        <end position="72"/>
    </location>
</feature>
<evidence type="ECO:0000256" key="5">
    <source>
        <dbReference type="ARBA" id="ARBA00022927"/>
    </source>
</evidence>
<comment type="subunit">
    <text evidence="13">Interacts with PEX13; forming the PEX13-PEX14 docking complex. Interacts with PEX5 (via WxxxF/Y motifs).</text>
</comment>